<accession>A0ABV4TUR0</accession>
<keyword evidence="4 7" id="KW-0884">PQQ biosynthesis</keyword>
<gene>
    <name evidence="7 8" type="primary">pqqA</name>
    <name evidence="8" type="ORF">ACERLL_09560</name>
</gene>
<keyword evidence="9" id="KW-1185">Reference proteome</keyword>
<name>A0ABV4TUR0_9GAMM</name>
<evidence type="ECO:0000256" key="6">
    <source>
        <dbReference type="ARBA" id="ARBA00030967"/>
    </source>
</evidence>
<evidence type="ECO:0000256" key="5">
    <source>
        <dbReference type="ARBA" id="ARBA00024749"/>
    </source>
</evidence>
<evidence type="ECO:0000256" key="1">
    <source>
        <dbReference type="ARBA" id="ARBA00004886"/>
    </source>
</evidence>
<evidence type="ECO:0000313" key="9">
    <source>
        <dbReference type="Proteomes" id="UP001575181"/>
    </source>
</evidence>
<reference evidence="8 9" key="1">
    <citation type="submission" date="2024-08" db="EMBL/GenBank/DDBJ databases">
        <title>Whole-genome sequencing of halo(alkali)philic microorganisms from hypersaline lakes.</title>
        <authorList>
            <person name="Sorokin D.Y."/>
            <person name="Merkel A.Y."/>
            <person name="Messina E."/>
            <person name="Yakimov M."/>
        </authorList>
    </citation>
    <scope>NUCLEOTIDE SEQUENCE [LARGE SCALE GENOMIC DNA]</scope>
    <source>
        <strain evidence="8 9">Cl-TMA</strain>
    </source>
</reference>
<comment type="similarity">
    <text evidence="2 7">Belongs to the PqqA family.</text>
</comment>
<dbReference type="InterPro" id="IPR011725">
    <property type="entry name" value="PQQ_synth_PqqA"/>
</dbReference>
<sequence>MWSKPMFHDYRFGFEINLYIGNR</sequence>
<dbReference type="Pfam" id="PF08042">
    <property type="entry name" value="PqqA"/>
    <property type="match status" value="1"/>
</dbReference>
<comment type="caution">
    <text evidence="8">The sequence shown here is derived from an EMBL/GenBank/DDBJ whole genome shotgun (WGS) entry which is preliminary data.</text>
</comment>
<evidence type="ECO:0000256" key="2">
    <source>
        <dbReference type="ARBA" id="ARBA00009325"/>
    </source>
</evidence>
<evidence type="ECO:0000256" key="7">
    <source>
        <dbReference type="HAMAP-Rule" id="MF_00656"/>
    </source>
</evidence>
<organism evidence="8 9">
    <name type="scientific">Thiohalorhabdus methylotrophus</name>
    <dbReference type="NCBI Taxonomy" id="3242694"/>
    <lineage>
        <taxon>Bacteria</taxon>
        <taxon>Pseudomonadati</taxon>
        <taxon>Pseudomonadota</taxon>
        <taxon>Gammaproteobacteria</taxon>
        <taxon>Thiohalorhabdales</taxon>
        <taxon>Thiohalorhabdaceae</taxon>
        <taxon>Thiohalorhabdus</taxon>
    </lineage>
</organism>
<dbReference type="Proteomes" id="UP001575181">
    <property type="component" value="Unassembled WGS sequence"/>
</dbReference>
<dbReference type="HAMAP" id="MF_00656">
    <property type="entry name" value="PQQ_syn_PqqA"/>
    <property type="match status" value="1"/>
</dbReference>
<evidence type="ECO:0000256" key="4">
    <source>
        <dbReference type="ARBA" id="ARBA00022905"/>
    </source>
</evidence>
<protein>
    <recommendedName>
        <fullName evidence="3 7">Coenzyme PQQ synthesis protein A</fullName>
    </recommendedName>
    <alternativeName>
        <fullName evidence="6 7">Pyrroloquinoline quinone biosynthesis protein A</fullName>
    </alternativeName>
</protein>
<dbReference type="RefSeq" id="WP_373656066.1">
    <property type="nucleotide sequence ID" value="NZ_JBGUAW010000006.1"/>
</dbReference>
<feature type="cross-link" description="Pyrroloquinoline quinone (Glu-Tyr)" evidence="7">
    <location>
        <begin position="15"/>
        <end position="19"/>
    </location>
</feature>
<comment type="pathway">
    <text evidence="1 7">Cofactor biosynthesis; pyrroloquinoline quinone biosynthesis.</text>
</comment>
<evidence type="ECO:0000313" key="8">
    <source>
        <dbReference type="EMBL" id="MFA9461069.1"/>
    </source>
</evidence>
<evidence type="ECO:0000256" key="3">
    <source>
        <dbReference type="ARBA" id="ARBA00015086"/>
    </source>
</evidence>
<dbReference type="EMBL" id="JBGUAW010000006">
    <property type="protein sequence ID" value="MFA9461069.1"/>
    <property type="molecule type" value="Genomic_DNA"/>
</dbReference>
<comment type="function">
    <text evidence="5 7">Required for coenzyme pyrroloquinoline quinone (PQQ) biosynthesis. PQQ is probably formed by cross-linking a specific glutamate to a specific tyrosine residue and excising these residues from the peptide.</text>
</comment>
<dbReference type="NCBIfam" id="TIGR02107">
    <property type="entry name" value="PQQ_syn_pqqA"/>
    <property type="match status" value="1"/>
</dbReference>
<proteinExistence type="inferred from homology"/>